<name>A0A8J3IWJ4_9ACTN</name>
<dbReference type="Gene3D" id="1.10.10.10">
    <property type="entry name" value="Winged helix-like DNA-binding domain superfamily/Winged helix DNA-binding domain"/>
    <property type="match status" value="1"/>
</dbReference>
<dbReference type="Pfam" id="PF03551">
    <property type="entry name" value="PadR"/>
    <property type="match status" value="1"/>
</dbReference>
<gene>
    <name evidence="2" type="ORF">Aru02nite_08190</name>
</gene>
<dbReference type="EMBL" id="BOMB01000004">
    <property type="protein sequence ID" value="GID09930.1"/>
    <property type="molecule type" value="Genomic_DNA"/>
</dbReference>
<evidence type="ECO:0000259" key="1">
    <source>
        <dbReference type="Pfam" id="PF03551"/>
    </source>
</evidence>
<reference evidence="2" key="1">
    <citation type="submission" date="2021-01" db="EMBL/GenBank/DDBJ databases">
        <title>Whole genome shotgun sequence of Actinocatenispora rupis NBRC 107355.</title>
        <authorList>
            <person name="Komaki H."/>
            <person name="Tamura T."/>
        </authorList>
    </citation>
    <scope>NUCLEOTIDE SEQUENCE</scope>
    <source>
        <strain evidence="2">NBRC 107355</strain>
    </source>
</reference>
<organism evidence="2 3">
    <name type="scientific">Actinocatenispora rupis</name>
    <dbReference type="NCBI Taxonomy" id="519421"/>
    <lineage>
        <taxon>Bacteria</taxon>
        <taxon>Bacillati</taxon>
        <taxon>Actinomycetota</taxon>
        <taxon>Actinomycetes</taxon>
        <taxon>Micromonosporales</taxon>
        <taxon>Micromonosporaceae</taxon>
        <taxon>Actinocatenispora</taxon>
    </lineage>
</organism>
<dbReference type="PANTHER" id="PTHR33169:SF13">
    <property type="entry name" value="PADR-FAMILY TRANSCRIPTIONAL REGULATOR"/>
    <property type="match status" value="1"/>
</dbReference>
<dbReference type="InterPro" id="IPR005149">
    <property type="entry name" value="Tscrpt_reg_PadR_N"/>
</dbReference>
<dbReference type="SUPFAM" id="SSF46785">
    <property type="entry name" value="Winged helix' DNA-binding domain"/>
    <property type="match status" value="1"/>
</dbReference>
<comment type="caution">
    <text evidence="2">The sequence shown here is derived from an EMBL/GenBank/DDBJ whole genome shotgun (WGS) entry which is preliminary data.</text>
</comment>
<dbReference type="InterPro" id="IPR036390">
    <property type="entry name" value="WH_DNA-bd_sf"/>
</dbReference>
<accession>A0A8J3IWJ4</accession>
<dbReference type="PANTHER" id="PTHR33169">
    <property type="entry name" value="PADR-FAMILY TRANSCRIPTIONAL REGULATOR"/>
    <property type="match status" value="1"/>
</dbReference>
<dbReference type="AlphaFoldDB" id="A0A8J3IWJ4"/>
<evidence type="ECO:0000313" key="3">
    <source>
        <dbReference type="Proteomes" id="UP000612808"/>
    </source>
</evidence>
<protein>
    <submittedName>
        <fullName evidence="2">PadR family transcriptional regulator</fullName>
    </submittedName>
</protein>
<dbReference type="RefSeq" id="WP_239076389.1">
    <property type="nucleotide sequence ID" value="NZ_BAAAZM010000002.1"/>
</dbReference>
<feature type="domain" description="Transcription regulator PadR N-terminal" evidence="1">
    <location>
        <begin position="17"/>
        <end position="84"/>
    </location>
</feature>
<dbReference type="Proteomes" id="UP000612808">
    <property type="component" value="Unassembled WGS sequence"/>
</dbReference>
<evidence type="ECO:0000313" key="2">
    <source>
        <dbReference type="EMBL" id="GID09930.1"/>
    </source>
</evidence>
<dbReference type="InterPro" id="IPR052509">
    <property type="entry name" value="Metal_resp_DNA-bind_regulator"/>
</dbReference>
<keyword evidence="3" id="KW-1185">Reference proteome</keyword>
<sequence length="106" mass="11307">MVRRADQLTWGNPPLLILGSLAGGPKHGYAIVQDVAEQAGITMGPGTLYGALSRLEERGLVEALPGDERRRPYRLTAEGAAALSERLADMSRFARTGLARLSAAHP</sequence>
<dbReference type="InterPro" id="IPR036388">
    <property type="entry name" value="WH-like_DNA-bd_sf"/>
</dbReference>
<proteinExistence type="predicted"/>